<dbReference type="Proteomes" id="UP000242814">
    <property type="component" value="Unassembled WGS sequence"/>
</dbReference>
<proteinExistence type="inferred from homology"/>
<sequence>MSLKQEIETWVQALANYDNNEFEEALKVFNNIADTSKILFNCGVIYATLGEHYRAVECYQRAVGLDQYFAVAYFQQGVSNFLVGDFEEALANFNDTLLYLRGNTSIDYEQLGLKFQLYSCEVLFNRGLCYIYLQQVEAGMKDLEYASKEKAKPDHDVIDEAIKENAEGYTVFSIPVGIVYRPSEAKVKNLKTKEYLGKARLVAASDRANAFTGFQGSEIKRNITETARDDRPPESISFAASNLVQKGLTSRGGRQQSEPPISRNMFPPTPPPESEKPPSVGGGGSPSNSSGMSGRGPRPPMLDLDRSAMQSNDSGVMAARQTERMRIGTVRTASEPRGPPSRQPSTMRSRDQTSRPLYRETTRRMQLDPTFAAVDEDGYPDEVYNMYANNSRSTGATRDPSMRRARQQPRLVEDADYVSDGYDEESPDDAEFEMMGAMPPRSQRRQLSRRADIRKIRVKVHASSDVRFIMIGASVGYNEFEAKIRDKFGFKQRVRLQMQDDGDMVTMGDQDDLDMLLTTAKHGARKEGLDMGKIEVCLLFFWLIGFVSFCVLQMHNILKQSNATTAAIMTDITPLLNECLNSHGAVGIQSRSKPGEDERPSTETVDEFLKEAYRINAHITSLLTYLKFIRQSYLSTTTPRAPFSHNNISPPAIQAHHPLKHQKHQLEQQHLTDADRDTIDSSTALLLRDLSSSISNLASAETLRQETQSTLLRKKFGLDFKNSALWKWAAGGNELEKKAGSVEQERLEETERTLKTIRENVLWWLRRRLEGVAEVQRGMVEKRIERAREKEKSILYKMGGMSGVGVGVGVCRGDESGLPLRDRVALGAGAGDIAPDMIDEKEKAEIESKLSPEQLQLFAQENDGLLKRYEDNLGKVQNAEKSLLEISSLQQTLVMHLSTQEEFINQLVTDAVNTETNVGQGNKDLKRAAERRSTAQAVFWGTVGLCTWLVIWDAIF</sequence>
<dbReference type="VEuPathDB" id="FungiDB:PABG_02888"/>
<dbReference type="PROSITE" id="PS50005">
    <property type="entry name" value="TPR"/>
    <property type="match status" value="1"/>
</dbReference>
<dbReference type="CDD" id="cd06408">
    <property type="entry name" value="PB1_NoxR"/>
    <property type="match status" value="1"/>
</dbReference>
<evidence type="ECO:0008006" key="13">
    <source>
        <dbReference type="Google" id="ProtNLM"/>
    </source>
</evidence>
<evidence type="ECO:0000256" key="7">
    <source>
        <dbReference type="PROSITE-ProRule" id="PRU00339"/>
    </source>
</evidence>
<dbReference type="PROSITE" id="PS50192">
    <property type="entry name" value="T_SNARE"/>
    <property type="match status" value="1"/>
</dbReference>
<dbReference type="Gene3D" id="1.25.40.10">
    <property type="entry name" value="Tetratricopeptide repeat domain"/>
    <property type="match status" value="1"/>
</dbReference>
<dbReference type="FunFam" id="1.25.40.10:FF:000017">
    <property type="entry name" value="NADPH oxidase regulator NoxR"/>
    <property type="match status" value="1"/>
</dbReference>
<comment type="subcellular location">
    <subcellularLocation>
        <location evidence="1">Cytoplasm</location>
    </subcellularLocation>
</comment>
<evidence type="ECO:0000313" key="11">
    <source>
        <dbReference type="EMBL" id="ODH35819.1"/>
    </source>
</evidence>
<gene>
    <name evidence="11" type="ORF">ACO22_02884</name>
</gene>
<dbReference type="GO" id="GO:0005737">
    <property type="term" value="C:cytoplasm"/>
    <property type="evidence" value="ECO:0007669"/>
    <property type="project" value="UniProtKB-SubCell"/>
</dbReference>
<name>A0A1D2JHH5_PARBR</name>
<evidence type="ECO:0000256" key="3">
    <source>
        <dbReference type="ARBA" id="ARBA00022443"/>
    </source>
</evidence>
<dbReference type="InterPro" id="IPR051864">
    <property type="entry name" value="NCF2_NOXA1"/>
</dbReference>
<dbReference type="Gene3D" id="1.20.5.110">
    <property type="match status" value="1"/>
</dbReference>
<evidence type="ECO:0000256" key="4">
    <source>
        <dbReference type="ARBA" id="ARBA00022490"/>
    </source>
</evidence>
<feature type="domain" description="T-SNARE coiled-coil homology" evidence="9">
    <location>
        <begin position="866"/>
        <end position="928"/>
    </location>
</feature>
<dbReference type="SUPFAM" id="SSF48452">
    <property type="entry name" value="TPR-like"/>
    <property type="match status" value="1"/>
</dbReference>
<dbReference type="AlphaFoldDB" id="A0A1D2JHH5"/>
<dbReference type="InterPro" id="IPR034892">
    <property type="entry name" value="PB1_NoxR"/>
</dbReference>
<feature type="repeat" description="TPR" evidence="7">
    <location>
        <begin position="36"/>
        <end position="69"/>
    </location>
</feature>
<dbReference type="PANTHER" id="PTHR15175">
    <property type="entry name" value="NEUTROPHIL CYTOSOLIC FACTOR 2, NEUTROPHIL NADPH OXIDASE FACTOR 2"/>
    <property type="match status" value="1"/>
</dbReference>
<reference evidence="11 12" key="1">
    <citation type="submission" date="2016-06" db="EMBL/GenBank/DDBJ databases">
        <authorList>
            <person name="Kjaerup R.B."/>
            <person name="Dalgaard T.S."/>
            <person name="Juul-Madsen H.R."/>
        </authorList>
    </citation>
    <scope>NUCLEOTIDE SEQUENCE [LARGE SCALE GENOMIC DNA]</scope>
    <source>
        <strain evidence="11 12">Pb300</strain>
    </source>
</reference>
<dbReference type="PANTHER" id="PTHR15175:SF0">
    <property type="entry name" value="SH3 DOMAIN-CONTAINING PROTEIN C23A1.17"/>
    <property type="match status" value="1"/>
</dbReference>
<protein>
    <recommendedName>
        <fullName evidence="13">t-SNARE coiled-coil homology domain-containing protein</fullName>
    </recommendedName>
</protein>
<dbReference type="SUPFAM" id="SSF58038">
    <property type="entry name" value="SNARE fusion complex"/>
    <property type="match status" value="1"/>
</dbReference>
<evidence type="ECO:0000256" key="5">
    <source>
        <dbReference type="ARBA" id="ARBA00022737"/>
    </source>
</evidence>
<comment type="similarity">
    <text evidence="2">Belongs to the NCF2/NOXA1 family.</text>
</comment>
<feature type="region of interest" description="Disordered" evidence="8">
    <location>
        <begin position="242"/>
        <end position="362"/>
    </location>
</feature>
<feature type="region of interest" description="Disordered" evidence="8">
    <location>
        <begin position="390"/>
        <end position="409"/>
    </location>
</feature>
<accession>A0A1D2JHH5</accession>
<evidence type="ECO:0000256" key="2">
    <source>
        <dbReference type="ARBA" id="ARBA00008051"/>
    </source>
</evidence>
<keyword evidence="4" id="KW-0963">Cytoplasm</keyword>
<dbReference type="InterPro" id="IPR053793">
    <property type="entry name" value="PB1-like"/>
</dbReference>
<feature type="compositionally biased region" description="Polar residues" evidence="8">
    <location>
        <begin position="242"/>
        <end position="259"/>
    </location>
</feature>
<evidence type="ECO:0000259" key="9">
    <source>
        <dbReference type="PROSITE" id="PS50192"/>
    </source>
</evidence>
<dbReference type="Pfam" id="PF10496">
    <property type="entry name" value="Syntaxin-18_N"/>
    <property type="match status" value="1"/>
</dbReference>
<dbReference type="EMBL" id="LZYO01000093">
    <property type="protein sequence ID" value="ODH35819.1"/>
    <property type="molecule type" value="Genomic_DNA"/>
</dbReference>
<evidence type="ECO:0000313" key="12">
    <source>
        <dbReference type="Proteomes" id="UP000242814"/>
    </source>
</evidence>
<feature type="compositionally biased region" description="Low complexity" evidence="8">
    <location>
        <begin position="286"/>
        <end position="296"/>
    </location>
</feature>
<evidence type="ECO:0000256" key="8">
    <source>
        <dbReference type="SAM" id="MobiDB-lite"/>
    </source>
</evidence>
<dbReference type="VEuPathDB" id="FungiDB:PABG_02887"/>
<evidence type="ECO:0000256" key="1">
    <source>
        <dbReference type="ARBA" id="ARBA00004496"/>
    </source>
</evidence>
<evidence type="ECO:0000256" key="6">
    <source>
        <dbReference type="ARBA" id="ARBA00022803"/>
    </source>
</evidence>
<dbReference type="VEuPathDB" id="FungiDB:PADG_01401"/>
<dbReference type="SMART" id="SM00028">
    <property type="entry name" value="TPR"/>
    <property type="match status" value="3"/>
</dbReference>
<comment type="caution">
    <text evidence="11">The sequence shown here is derived from an EMBL/GenBank/DDBJ whole genome shotgun (WGS) entry which is preliminary data.</text>
</comment>
<keyword evidence="6 7" id="KW-0802">TPR repeat</keyword>
<dbReference type="InterPro" id="IPR019734">
    <property type="entry name" value="TPR_rpt"/>
</dbReference>
<evidence type="ECO:0000259" key="10">
    <source>
        <dbReference type="PROSITE" id="PS51745"/>
    </source>
</evidence>
<organism evidence="11 12">
    <name type="scientific">Paracoccidioides brasiliensis</name>
    <dbReference type="NCBI Taxonomy" id="121759"/>
    <lineage>
        <taxon>Eukaryota</taxon>
        <taxon>Fungi</taxon>
        <taxon>Dikarya</taxon>
        <taxon>Ascomycota</taxon>
        <taxon>Pezizomycotina</taxon>
        <taxon>Eurotiomycetes</taxon>
        <taxon>Eurotiomycetidae</taxon>
        <taxon>Onygenales</taxon>
        <taxon>Ajellomycetaceae</taxon>
        <taxon>Paracoccidioides</taxon>
    </lineage>
</organism>
<dbReference type="Gene3D" id="3.10.20.90">
    <property type="entry name" value="Phosphatidylinositol 3-kinase Catalytic Subunit, Chain A, domain 1"/>
    <property type="match status" value="1"/>
</dbReference>
<keyword evidence="5" id="KW-0677">Repeat</keyword>
<dbReference type="InterPro" id="IPR019529">
    <property type="entry name" value="Syntaxin-18_N"/>
</dbReference>
<feature type="compositionally biased region" description="Basic and acidic residues" evidence="8">
    <location>
        <begin position="348"/>
        <end position="362"/>
    </location>
</feature>
<dbReference type="VEuPathDB" id="FungiDB:PADG_01402"/>
<dbReference type="SMART" id="SM00397">
    <property type="entry name" value="t_SNARE"/>
    <property type="match status" value="1"/>
</dbReference>
<dbReference type="InterPro" id="IPR011990">
    <property type="entry name" value="TPR-like_helical_dom_sf"/>
</dbReference>
<keyword evidence="3" id="KW-0728">SH3 domain</keyword>
<dbReference type="PROSITE" id="PS51745">
    <property type="entry name" value="PB1"/>
    <property type="match status" value="1"/>
</dbReference>
<dbReference type="SUPFAM" id="SSF54277">
    <property type="entry name" value="CAD &amp; PB1 domains"/>
    <property type="match status" value="1"/>
</dbReference>
<feature type="domain" description="PB1" evidence="10">
    <location>
        <begin position="455"/>
        <end position="536"/>
    </location>
</feature>
<dbReference type="InterPro" id="IPR000727">
    <property type="entry name" value="T_SNARE_dom"/>
</dbReference>